<evidence type="ECO:0000313" key="3">
    <source>
        <dbReference type="Proteomes" id="UP001141552"/>
    </source>
</evidence>
<gene>
    <name evidence="2" type="ORF">Tsubulata_031926</name>
</gene>
<comment type="caution">
    <text evidence="2">The sequence shown here is derived from an EMBL/GenBank/DDBJ whole genome shotgun (WGS) entry which is preliminary data.</text>
</comment>
<feature type="region of interest" description="Disordered" evidence="1">
    <location>
        <begin position="27"/>
        <end position="71"/>
    </location>
</feature>
<feature type="compositionally biased region" description="Basic residues" evidence="1">
    <location>
        <begin position="34"/>
        <end position="50"/>
    </location>
</feature>
<reference evidence="2" key="2">
    <citation type="journal article" date="2023" name="Plants (Basel)">
        <title>Annotation of the Turnera subulata (Passifloraceae) Draft Genome Reveals the S-Locus Evolved after the Divergence of Turneroideae from Passifloroideae in a Stepwise Manner.</title>
        <authorList>
            <person name="Henning P.M."/>
            <person name="Roalson E.H."/>
            <person name="Mir W."/>
            <person name="McCubbin A.G."/>
            <person name="Shore J.S."/>
        </authorList>
    </citation>
    <scope>NUCLEOTIDE SEQUENCE</scope>
    <source>
        <strain evidence="2">F60SS</strain>
    </source>
</reference>
<dbReference type="Proteomes" id="UP001141552">
    <property type="component" value="Unassembled WGS sequence"/>
</dbReference>
<accession>A0A9Q0FQQ2</accession>
<organism evidence="2 3">
    <name type="scientific">Turnera subulata</name>
    <dbReference type="NCBI Taxonomy" id="218843"/>
    <lineage>
        <taxon>Eukaryota</taxon>
        <taxon>Viridiplantae</taxon>
        <taxon>Streptophyta</taxon>
        <taxon>Embryophyta</taxon>
        <taxon>Tracheophyta</taxon>
        <taxon>Spermatophyta</taxon>
        <taxon>Magnoliopsida</taxon>
        <taxon>eudicotyledons</taxon>
        <taxon>Gunneridae</taxon>
        <taxon>Pentapetalae</taxon>
        <taxon>rosids</taxon>
        <taxon>fabids</taxon>
        <taxon>Malpighiales</taxon>
        <taxon>Passifloraceae</taxon>
        <taxon>Turnera</taxon>
    </lineage>
</organism>
<protein>
    <submittedName>
        <fullName evidence="2">Uncharacterized protein</fullName>
    </submittedName>
</protein>
<reference evidence="2" key="1">
    <citation type="submission" date="2022-02" db="EMBL/GenBank/DDBJ databases">
        <authorList>
            <person name="Henning P.M."/>
            <person name="McCubbin A.G."/>
            <person name="Shore J.S."/>
        </authorList>
    </citation>
    <scope>NUCLEOTIDE SEQUENCE</scope>
    <source>
        <strain evidence="2">F60SS</strain>
        <tissue evidence="2">Leaves</tissue>
    </source>
</reference>
<sequence>MLGLDPTFPHLLSFLLRVEKKKIQKWVAPDRPAKSNRRRRPTGNLRHRTRPLLPLLRRQRPEPLQTAPRPGFQSLFSIQHPLQLSPEHLGRVLCFHPTRTDPPLLRNPVPIHQPQTQREVVLKSEELKARLKKLEELAEMKA</sequence>
<dbReference type="EMBL" id="JAKUCV010004248">
    <property type="protein sequence ID" value="KAJ4835999.1"/>
    <property type="molecule type" value="Genomic_DNA"/>
</dbReference>
<evidence type="ECO:0000256" key="1">
    <source>
        <dbReference type="SAM" id="MobiDB-lite"/>
    </source>
</evidence>
<name>A0A9Q0FQQ2_9ROSI</name>
<dbReference type="AlphaFoldDB" id="A0A9Q0FQQ2"/>
<keyword evidence="3" id="KW-1185">Reference proteome</keyword>
<proteinExistence type="predicted"/>
<evidence type="ECO:0000313" key="2">
    <source>
        <dbReference type="EMBL" id="KAJ4835999.1"/>
    </source>
</evidence>